<evidence type="ECO:0000256" key="1">
    <source>
        <dbReference type="SAM" id="Phobius"/>
    </source>
</evidence>
<dbReference type="Proteomes" id="UP000217103">
    <property type="component" value="Unassembled WGS sequence"/>
</dbReference>
<evidence type="ECO:0000313" key="3">
    <source>
        <dbReference type="Proteomes" id="UP000217103"/>
    </source>
</evidence>
<keyword evidence="3" id="KW-1185">Reference proteome</keyword>
<dbReference type="InterPro" id="IPR009339">
    <property type="entry name" value="DUF998"/>
</dbReference>
<evidence type="ECO:0000313" key="2">
    <source>
        <dbReference type="EMBL" id="SDQ69320.1"/>
    </source>
</evidence>
<feature type="transmembrane region" description="Helical" evidence="1">
    <location>
        <begin position="53"/>
        <end position="75"/>
    </location>
</feature>
<dbReference type="STRING" id="35622.SAMN04489764_1724"/>
<feature type="transmembrane region" description="Helical" evidence="1">
    <location>
        <begin position="186"/>
        <end position="205"/>
    </location>
</feature>
<dbReference type="EMBL" id="FNKK01000002">
    <property type="protein sequence ID" value="SDQ69320.1"/>
    <property type="molecule type" value="Genomic_DNA"/>
</dbReference>
<dbReference type="AlphaFoldDB" id="A0A1H1CYU3"/>
<accession>A0A1H1CYU3</accession>
<dbReference type="Pfam" id="PF06197">
    <property type="entry name" value="DUF998"/>
    <property type="match status" value="1"/>
</dbReference>
<reference evidence="2 3" key="1">
    <citation type="submission" date="2016-10" db="EMBL/GenBank/DDBJ databases">
        <authorList>
            <person name="de Groot N.N."/>
        </authorList>
    </citation>
    <scope>NUCLEOTIDE SEQUENCE [LARGE SCALE GENOMIC DNA]</scope>
    <source>
        <strain evidence="2 3">DSM 43794</strain>
    </source>
</reference>
<protein>
    <recommendedName>
        <fullName evidence="4">DUF998 domain-containing protein</fullName>
    </recommendedName>
</protein>
<keyword evidence="1" id="KW-1133">Transmembrane helix</keyword>
<sequence>MGLTVEQVLDVGRAAGAAVAVAFVLVAAVDGWTRPGYRPARHPVSALALGPRGWLQTANFIVCGAGVMAGAAGLADESWPLSASIAVIGLALIASGVFPMDPMRGYPPGTPDATPTRYSRRHRWHDAAGAVVFLAIPVAETIAALTPAVGPLRSYSAVSAAASLTLFGVFGQAWERDSPRAGLWQRLAILVGWTWLAVIFIGVGARS</sequence>
<feature type="transmembrane region" description="Helical" evidence="1">
    <location>
        <begin position="12"/>
        <end position="32"/>
    </location>
</feature>
<gene>
    <name evidence="2" type="ORF">SAMN04489764_1724</name>
</gene>
<name>A0A1H1CYU3_9ACTN</name>
<dbReference type="RefSeq" id="WP_093258541.1">
    <property type="nucleotide sequence ID" value="NZ_FNKK01000002.1"/>
</dbReference>
<evidence type="ECO:0008006" key="4">
    <source>
        <dbReference type="Google" id="ProtNLM"/>
    </source>
</evidence>
<keyword evidence="1" id="KW-0472">Membrane</keyword>
<feature type="transmembrane region" description="Helical" evidence="1">
    <location>
        <begin position="127"/>
        <end position="149"/>
    </location>
</feature>
<organism evidence="2 3">
    <name type="scientific">Thermostaphylospora chromogena</name>
    <dbReference type="NCBI Taxonomy" id="35622"/>
    <lineage>
        <taxon>Bacteria</taxon>
        <taxon>Bacillati</taxon>
        <taxon>Actinomycetota</taxon>
        <taxon>Actinomycetes</taxon>
        <taxon>Streptosporangiales</taxon>
        <taxon>Thermomonosporaceae</taxon>
        <taxon>Thermostaphylospora</taxon>
    </lineage>
</organism>
<keyword evidence="1" id="KW-0812">Transmembrane</keyword>
<proteinExistence type="predicted"/>
<dbReference type="OrthoDB" id="8159487at2"/>
<feature type="transmembrane region" description="Helical" evidence="1">
    <location>
        <begin position="81"/>
        <end position="98"/>
    </location>
</feature>